<dbReference type="InterPro" id="IPR011022">
    <property type="entry name" value="Arrestin_C-like"/>
</dbReference>
<dbReference type="GO" id="GO:0030674">
    <property type="term" value="F:protein-macromolecule adaptor activity"/>
    <property type="evidence" value="ECO:0007669"/>
    <property type="project" value="TreeGrafter"/>
</dbReference>
<dbReference type="OrthoDB" id="2238745at2759"/>
<comment type="caution">
    <text evidence="3">The sequence shown here is derived from an EMBL/GenBank/DDBJ whole genome shotgun (WGS) entry which is preliminary data.</text>
</comment>
<evidence type="ECO:0000256" key="1">
    <source>
        <dbReference type="SAM" id="MobiDB-lite"/>
    </source>
</evidence>
<gene>
    <name evidence="3" type="ORF">BKA59DRAFT_536015</name>
</gene>
<dbReference type="SMART" id="SM01017">
    <property type="entry name" value="Arrestin_C"/>
    <property type="match status" value="1"/>
</dbReference>
<dbReference type="PANTHER" id="PTHR11188">
    <property type="entry name" value="ARRESTIN DOMAIN CONTAINING PROTEIN"/>
    <property type="match status" value="1"/>
</dbReference>
<evidence type="ECO:0000259" key="2">
    <source>
        <dbReference type="SMART" id="SM01017"/>
    </source>
</evidence>
<feature type="region of interest" description="Disordered" evidence="1">
    <location>
        <begin position="502"/>
        <end position="540"/>
    </location>
</feature>
<dbReference type="InterPro" id="IPR050357">
    <property type="entry name" value="Arrestin_domain-protein"/>
</dbReference>
<dbReference type="GO" id="GO:0070086">
    <property type="term" value="P:ubiquitin-dependent endocytosis"/>
    <property type="evidence" value="ECO:0007669"/>
    <property type="project" value="TreeGrafter"/>
</dbReference>
<dbReference type="Gene3D" id="2.60.40.640">
    <property type="match status" value="1"/>
</dbReference>
<dbReference type="PANTHER" id="PTHR11188:SF174">
    <property type="entry name" value="ARRESTIN-RELATED TRAFFICKING ADAPTER 10-RELATED"/>
    <property type="match status" value="1"/>
</dbReference>
<dbReference type="GO" id="GO:0005829">
    <property type="term" value="C:cytosol"/>
    <property type="evidence" value="ECO:0007669"/>
    <property type="project" value="TreeGrafter"/>
</dbReference>
<dbReference type="EMBL" id="JAGPXF010000009">
    <property type="protein sequence ID" value="KAH7230977.1"/>
    <property type="molecule type" value="Genomic_DNA"/>
</dbReference>
<evidence type="ECO:0000313" key="4">
    <source>
        <dbReference type="Proteomes" id="UP000813427"/>
    </source>
</evidence>
<evidence type="ECO:0000313" key="3">
    <source>
        <dbReference type="EMBL" id="KAH7230977.1"/>
    </source>
</evidence>
<sequence length="615" mass="68755">MPVALGSCATCSILLDEQDVFLRGFEHDCHGYREGQSGTALLRGALQLCVRKNTKIKAVQLKLLGRARTEWQQKMESGYHEEEDLQTQVLTLFNAMNNRGKYDYGNQCTYSWKSTSPSDTNLVSRLNSLRSLTPHYHSSISAKRIRQLSPEDIQLQNVNTDSLVATATQVNWYKVFYPGAYNYSFELPIDHRQLETTKVQYGSVKWELHATVDRAGIFNPDLHRIKEVFFIRIPDPLSLEMTETIFFSRQCQDQLHYDIIISGKGFPIGSKIPVAFKLTPLARIKVQGLKVSVIESIEYRSNDRRIARKAPSRTILLLNKMVGEALSPPWAPSDLRTVRGSELIPVLKRAGQHMASQPSPETQNNLLGNSDLGLENFGVTTEIEADVQIPTCGMMARNEDLRLHSECSWKNVNVRHWVKIVLRISRLGPDDRNGKTSQSFETAINLPFTLLNCRATQANINLPAYSDDTYQCTTHQTTCGCPDALNVPTKCSPRSVMGTLPGVDLTSRDLSSPQGAPHGAYDQQSARPSTEIAGANDPDRPIHHLLRVPNLNPATFNNNIAQPPARELFQEISETGVMSPPPHYDDIVGGANVDGLADYFSRLAHYGFDRPIRAV</sequence>
<proteinExistence type="predicted"/>
<feature type="domain" description="Arrestin C-terminal-like" evidence="2">
    <location>
        <begin position="251"/>
        <end position="455"/>
    </location>
</feature>
<organism evidence="3 4">
    <name type="scientific">Fusarium tricinctum</name>
    <dbReference type="NCBI Taxonomy" id="61284"/>
    <lineage>
        <taxon>Eukaryota</taxon>
        <taxon>Fungi</taxon>
        <taxon>Dikarya</taxon>
        <taxon>Ascomycota</taxon>
        <taxon>Pezizomycotina</taxon>
        <taxon>Sordariomycetes</taxon>
        <taxon>Hypocreomycetidae</taxon>
        <taxon>Hypocreales</taxon>
        <taxon>Nectriaceae</taxon>
        <taxon>Fusarium</taxon>
        <taxon>Fusarium tricinctum species complex</taxon>
    </lineage>
</organism>
<keyword evidence="4" id="KW-1185">Reference proteome</keyword>
<protein>
    <recommendedName>
        <fullName evidence="2">Arrestin C-terminal-like domain-containing protein</fullName>
    </recommendedName>
</protein>
<dbReference type="InterPro" id="IPR014752">
    <property type="entry name" value="Arrestin-like_C"/>
</dbReference>
<dbReference type="Proteomes" id="UP000813427">
    <property type="component" value="Unassembled WGS sequence"/>
</dbReference>
<accession>A0A8K0RJZ5</accession>
<reference evidence="3" key="1">
    <citation type="journal article" date="2021" name="Nat. Commun.">
        <title>Genetic determinants of endophytism in the Arabidopsis root mycobiome.</title>
        <authorList>
            <person name="Mesny F."/>
            <person name="Miyauchi S."/>
            <person name="Thiergart T."/>
            <person name="Pickel B."/>
            <person name="Atanasova L."/>
            <person name="Karlsson M."/>
            <person name="Huettel B."/>
            <person name="Barry K.W."/>
            <person name="Haridas S."/>
            <person name="Chen C."/>
            <person name="Bauer D."/>
            <person name="Andreopoulos W."/>
            <person name="Pangilinan J."/>
            <person name="LaButti K."/>
            <person name="Riley R."/>
            <person name="Lipzen A."/>
            <person name="Clum A."/>
            <person name="Drula E."/>
            <person name="Henrissat B."/>
            <person name="Kohler A."/>
            <person name="Grigoriev I.V."/>
            <person name="Martin F.M."/>
            <person name="Hacquard S."/>
        </authorList>
    </citation>
    <scope>NUCLEOTIDE SEQUENCE</scope>
    <source>
        <strain evidence="3">MPI-SDFR-AT-0068</strain>
    </source>
</reference>
<dbReference type="AlphaFoldDB" id="A0A8K0RJZ5"/>
<dbReference type="GO" id="GO:0031625">
    <property type="term" value="F:ubiquitin protein ligase binding"/>
    <property type="evidence" value="ECO:0007669"/>
    <property type="project" value="TreeGrafter"/>
</dbReference>
<name>A0A8K0RJZ5_9HYPO</name>
<dbReference type="Pfam" id="PF02752">
    <property type="entry name" value="Arrestin_C"/>
    <property type="match status" value="1"/>
</dbReference>